<dbReference type="AlphaFoldDB" id="A0A7Y9W3D6"/>
<dbReference type="EMBL" id="JACCAU010000001">
    <property type="protein sequence ID" value="NYH13540.1"/>
    <property type="molecule type" value="Genomic_DNA"/>
</dbReference>
<evidence type="ECO:0000313" key="2">
    <source>
        <dbReference type="Proteomes" id="UP000572540"/>
    </source>
</evidence>
<accession>A0A7Y9W3D6</accession>
<reference evidence="1 2" key="1">
    <citation type="submission" date="2020-07" db="EMBL/GenBank/DDBJ databases">
        <title>Exploring microbial biodiversity for novel pathways involved in the catabolism of aromatic compounds derived from lignin.</title>
        <authorList>
            <person name="Elkins J."/>
        </authorList>
    </citation>
    <scope>NUCLEOTIDE SEQUENCE [LARGE SCALE GENOMIC DNA]</scope>
    <source>
        <strain evidence="1 2">H2C3B</strain>
    </source>
</reference>
<organism evidence="1 2">
    <name type="scientific">Paraburkholderia bryophila</name>
    <dbReference type="NCBI Taxonomy" id="420952"/>
    <lineage>
        <taxon>Bacteria</taxon>
        <taxon>Pseudomonadati</taxon>
        <taxon>Pseudomonadota</taxon>
        <taxon>Betaproteobacteria</taxon>
        <taxon>Burkholderiales</taxon>
        <taxon>Burkholderiaceae</taxon>
        <taxon>Paraburkholderia</taxon>
    </lineage>
</organism>
<comment type="caution">
    <text evidence="1">The sequence shown here is derived from an EMBL/GenBank/DDBJ whole genome shotgun (WGS) entry which is preliminary data.</text>
</comment>
<protein>
    <submittedName>
        <fullName evidence="1">Uncharacterized protein</fullName>
    </submittedName>
</protein>
<proteinExistence type="predicted"/>
<gene>
    <name evidence="1" type="ORF">GGD41_000768</name>
</gene>
<sequence length="145" mass="16649">MSNNFRRAADYVYENRHLEGTGQLNGVGELMAKSINRNIALMKVYAHSPQTPSIEELENLLRKDFNVMANPMAYADVEKLIVTYQEVKKAAESYLKTPTHPRLIRFARLEIHAHGVANRVIEPDRTGRKLREFEAAIKARREAEK</sequence>
<name>A0A7Y9W3D6_9BURK</name>
<evidence type="ECO:0000313" key="1">
    <source>
        <dbReference type="EMBL" id="NYH13540.1"/>
    </source>
</evidence>
<dbReference type="Proteomes" id="UP000572540">
    <property type="component" value="Unassembled WGS sequence"/>
</dbReference>
<dbReference type="RefSeq" id="WP_179703341.1">
    <property type="nucleotide sequence ID" value="NZ_JACCAU010000001.1"/>
</dbReference>